<feature type="transmembrane region" description="Helical" evidence="8">
    <location>
        <begin position="241"/>
        <end position="263"/>
    </location>
</feature>
<evidence type="ECO:0000256" key="3">
    <source>
        <dbReference type="ARBA" id="ARBA00022475"/>
    </source>
</evidence>
<reference evidence="10 11" key="1">
    <citation type="submission" date="2018-12" db="EMBL/GenBank/DDBJ databases">
        <authorList>
            <person name="Li K."/>
        </authorList>
    </citation>
    <scope>NUCLEOTIDE SEQUENCE [LARGE SCALE GENOMIC DNA]</scope>
    <source>
        <strain evidence="11">CR22</strain>
    </source>
</reference>
<evidence type="ECO:0000256" key="1">
    <source>
        <dbReference type="ARBA" id="ARBA00004651"/>
    </source>
</evidence>
<protein>
    <submittedName>
        <fullName evidence="10">MFS transporter</fullName>
    </submittedName>
</protein>
<feature type="transmembrane region" description="Helical" evidence="8">
    <location>
        <begin position="330"/>
        <end position="349"/>
    </location>
</feature>
<keyword evidence="5 8" id="KW-1133">Transmembrane helix</keyword>
<dbReference type="SUPFAM" id="SSF103473">
    <property type="entry name" value="MFS general substrate transporter"/>
    <property type="match status" value="1"/>
</dbReference>
<gene>
    <name evidence="10" type="ORF">EJC51_29500</name>
</gene>
<evidence type="ECO:0000256" key="7">
    <source>
        <dbReference type="SAM" id="MobiDB-lite"/>
    </source>
</evidence>
<dbReference type="KEGG" id="saqu:EJC51_29500"/>
<feature type="transmembrane region" description="Helical" evidence="8">
    <location>
        <begin position="305"/>
        <end position="324"/>
    </location>
</feature>
<proteinExistence type="predicted"/>
<feature type="transmembrane region" description="Helical" evidence="8">
    <location>
        <begin position="74"/>
        <end position="90"/>
    </location>
</feature>
<feature type="transmembrane region" description="Helical" evidence="8">
    <location>
        <begin position="393"/>
        <end position="414"/>
    </location>
</feature>
<evidence type="ECO:0000256" key="6">
    <source>
        <dbReference type="ARBA" id="ARBA00023136"/>
    </source>
</evidence>
<feature type="domain" description="Major facilitator superfamily (MFS) profile" evidence="9">
    <location>
        <begin position="29"/>
        <end position="418"/>
    </location>
</feature>
<keyword evidence="6 8" id="KW-0472">Membrane</keyword>
<evidence type="ECO:0000313" key="11">
    <source>
        <dbReference type="Proteomes" id="UP000280197"/>
    </source>
</evidence>
<keyword evidence="3" id="KW-1003">Cell membrane</keyword>
<dbReference type="CDD" id="cd06173">
    <property type="entry name" value="MFS_MefA_like"/>
    <property type="match status" value="1"/>
</dbReference>
<dbReference type="InterPro" id="IPR010290">
    <property type="entry name" value="TM_effector"/>
</dbReference>
<dbReference type="EMBL" id="CP034463">
    <property type="protein sequence ID" value="AZP19843.1"/>
    <property type="molecule type" value="Genomic_DNA"/>
</dbReference>
<keyword evidence="2" id="KW-0813">Transport</keyword>
<evidence type="ECO:0000256" key="5">
    <source>
        <dbReference type="ARBA" id="ARBA00022989"/>
    </source>
</evidence>
<keyword evidence="11" id="KW-1185">Reference proteome</keyword>
<evidence type="ECO:0000256" key="8">
    <source>
        <dbReference type="SAM" id="Phobius"/>
    </source>
</evidence>
<dbReference type="Proteomes" id="UP000280197">
    <property type="component" value="Chromosome"/>
</dbReference>
<feature type="transmembrane region" description="Helical" evidence="8">
    <location>
        <begin position="275"/>
        <end position="293"/>
    </location>
</feature>
<dbReference type="RefSeq" id="WP_126273836.1">
    <property type="nucleotide sequence ID" value="NZ_CP034463.1"/>
</dbReference>
<feature type="region of interest" description="Disordered" evidence="7">
    <location>
        <begin position="1"/>
        <end position="21"/>
    </location>
</feature>
<organism evidence="10 11">
    <name type="scientific">Streptomyces aquilus</name>
    <dbReference type="NCBI Taxonomy" id="2548456"/>
    <lineage>
        <taxon>Bacteria</taxon>
        <taxon>Bacillati</taxon>
        <taxon>Actinomycetota</taxon>
        <taxon>Actinomycetes</taxon>
        <taxon>Kitasatosporales</taxon>
        <taxon>Streptomycetaceae</taxon>
        <taxon>Streptomyces</taxon>
    </lineage>
</organism>
<sequence>MSELSVPDAPDATDAEDKKAVQGEGMGREFRLLWSADLIATLGDGALVAAIPLLAKSLTSDPSLVAGVATARTLPWLLLALIGGAIVDRFDRRRLMVGAQAAQVALVVVVAVIATFDLAQIWMLYVLAFGVGCAEILFTGASQALVPTLVKSDHLEAANGRLVATASVSREFAGPPLGAALFAFAIPLPFWLNAIAFFVSLLLLSRIRATGRPPRPEQPTAMRTEIAEGLRWLAKNRLPRTLTLIAGSGNFCESMALATLVLFSHDVLGIGDRGYGLLLAAMAIGGVIGGLVSNRVVDRFGARQVAIGVQVVCPLAWLAIGLVGRDPVTVVALFTLFSIALSMWNVVSWSVRQRLIPNELMGRVSGAGRMFAFGAMPLGALVGGFVADWLGLVAPWIIGGILSLLVAAFALPALRKWDGE</sequence>
<dbReference type="InterPro" id="IPR020846">
    <property type="entry name" value="MFS_dom"/>
</dbReference>
<dbReference type="GO" id="GO:0022857">
    <property type="term" value="F:transmembrane transporter activity"/>
    <property type="evidence" value="ECO:0007669"/>
    <property type="project" value="InterPro"/>
</dbReference>
<dbReference type="PANTHER" id="PTHR23513">
    <property type="entry name" value="INTEGRAL MEMBRANE EFFLUX PROTEIN-RELATED"/>
    <property type="match status" value="1"/>
</dbReference>
<feature type="transmembrane region" description="Helical" evidence="8">
    <location>
        <begin position="370"/>
        <end position="387"/>
    </location>
</feature>
<evidence type="ECO:0000256" key="4">
    <source>
        <dbReference type="ARBA" id="ARBA00022692"/>
    </source>
</evidence>
<dbReference type="GO" id="GO:0005886">
    <property type="term" value="C:plasma membrane"/>
    <property type="evidence" value="ECO:0007669"/>
    <property type="project" value="UniProtKB-SubCell"/>
</dbReference>
<accession>A0A3S9I655</accession>
<feature type="transmembrane region" description="Helical" evidence="8">
    <location>
        <begin position="102"/>
        <end position="125"/>
    </location>
</feature>
<keyword evidence="4 8" id="KW-0812">Transmembrane</keyword>
<comment type="subcellular location">
    <subcellularLocation>
        <location evidence="1">Cell membrane</location>
        <topology evidence="1">Multi-pass membrane protein</topology>
    </subcellularLocation>
</comment>
<evidence type="ECO:0000259" key="9">
    <source>
        <dbReference type="PROSITE" id="PS50850"/>
    </source>
</evidence>
<feature type="transmembrane region" description="Helical" evidence="8">
    <location>
        <begin position="179"/>
        <end position="204"/>
    </location>
</feature>
<dbReference type="AlphaFoldDB" id="A0A3S9I655"/>
<evidence type="ECO:0000313" key="10">
    <source>
        <dbReference type="EMBL" id="AZP19843.1"/>
    </source>
</evidence>
<evidence type="ECO:0000256" key="2">
    <source>
        <dbReference type="ARBA" id="ARBA00022448"/>
    </source>
</evidence>
<feature type="transmembrane region" description="Helical" evidence="8">
    <location>
        <begin position="32"/>
        <end position="54"/>
    </location>
</feature>
<dbReference type="PANTHER" id="PTHR23513:SF6">
    <property type="entry name" value="MAJOR FACILITATOR SUPERFAMILY ASSOCIATED DOMAIN-CONTAINING PROTEIN"/>
    <property type="match status" value="1"/>
</dbReference>
<dbReference type="Pfam" id="PF05977">
    <property type="entry name" value="MFS_3"/>
    <property type="match status" value="1"/>
</dbReference>
<dbReference type="Gene3D" id="1.20.1250.20">
    <property type="entry name" value="MFS general substrate transporter like domains"/>
    <property type="match status" value="1"/>
</dbReference>
<name>A0A3S9I655_9ACTN</name>
<dbReference type="PROSITE" id="PS50850">
    <property type="entry name" value="MFS"/>
    <property type="match status" value="1"/>
</dbReference>
<dbReference type="InterPro" id="IPR036259">
    <property type="entry name" value="MFS_trans_sf"/>
</dbReference>